<reference evidence="1" key="1">
    <citation type="submission" date="2015-06" db="EMBL/GenBank/DDBJ databases">
        <authorList>
            <person name="Joergensen T."/>
        </authorList>
    </citation>
    <scope>NUCLEOTIDE SEQUENCE</scope>
    <source>
        <plasmid evidence="1">pRGRH0089</plasmid>
    </source>
</reference>
<dbReference type="AlphaFoldDB" id="A0A0H5PXI1"/>
<evidence type="ECO:0000313" key="1">
    <source>
        <dbReference type="EMBL" id="CRY93879.1"/>
    </source>
</evidence>
<reference evidence="1" key="2">
    <citation type="submission" date="2015-07" db="EMBL/GenBank/DDBJ databases">
        <title>Plasmids, circular viruses and viroids from rat gut.</title>
        <authorList>
            <person name="Jorgensen T.J."/>
            <person name="Hansen M.A."/>
            <person name="Xu Z."/>
            <person name="Tabak M.A."/>
            <person name="Sorensen S.J."/>
            <person name="Hansen L.H."/>
        </authorList>
    </citation>
    <scope>NUCLEOTIDE SEQUENCE</scope>
    <source>
        <plasmid evidence="1">pRGRH0089</plasmid>
    </source>
</reference>
<protein>
    <submittedName>
        <fullName evidence="1">Uncharacterized protein</fullName>
    </submittedName>
</protein>
<dbReference type="EMBL" id="LN852780">
    <property type="protein sequence ID" value="CRY93879.1"/>
    <property type="molecule type" value="Genomic_DNA"/>
</dbReference>
<geneLocation type="plasmid" evidence="1">
    <name>pRGRH0089</name>
</geneLocation>
<keyword evidence="1" id="KW-0614">Plasmid</keyword>
<sequence length="157" mass="18123">MVSVIYKVVEVAKILGFNERTIRRDISSMSEDVRAMSVECPTDVRHMSVTEYGLKWLADKHNITLDGLSSIDEERAEEQTEKTDASDNAIIVSLLEQLRQKDLQIAEKDKQLYEKDKQIEQLIEQGKNFQVLLQAQQVLSLPEPKQSFLKRLFGRKE</sequence>
<accession>A0A0H5PXI1</accession>
<organism evidence="1">
    <name type="scientific">uncultured prokaryote</name>
    <dbReference type="NCBI Taxonomy" id="198431"/>
    <lineage>
        <taxon>unclassified sequences</taxon>
        <taxon>environmental samples</taxon>
    </lineage>
</organism>
<proteinExistence type="predicted"/>
<name>A0A0H5PXI1_9ZZZZ</name>